<dbReference type="PANTHER" id="PTHR28523">
    <property type="entry name" value="CYTOCHROME C OXIDASE ASSEMBLY FACTOR 1"/>
    <property type="match status" value="1"/>
</dbReference>
<reference evidence="1" key="1">
    <citation type="submission" date="2020-12" db="EMBL/GenBank/DDBJ databases">
        <title>Metabolic potential, ecology and presence of endohyphal bacteria is reflected in genomic diversity of Mucoromycotina.</title>
        <authorList>
            <person name="Muszewska A."/>
            <person name="Okrasinska A."/>
            <person name="Steczkiewicz K."/>
            <person name="Drgas O."/>
            <person name="Orlowska M."/>
            <person name="Perlinska-Lenart U."/>
            <person name="Aleksandrzak-Piekarczyk T."/>
            <person name="Szatraj K."/>
            <person name="Zielenkiewicz U."/>
            <person name="Pilsyk S."/>
            <person name="Malc E."/>
            <person name="Mieczkowski P."/>
            <person name="Kruszewska J.S."/>
            <person name="Biernat P."/>
            <person name="Pawlowska J."/>
        </authorList>
    </citation>
    <scope>NUCLEOTIDE SEQUENCE</scope>
    <source>
        <strain evidence="1">WA0000067209</strain>
    </source>
</reference>
<dbReference type="InterPro" id="IPR014807">
    <property type="entry name" value="Coa1"/>
</dbReference>
<gene>
    <name evidence="1" type="ORF">INT43_008748</name>
</gene>
<proteinExistence type="predicted"/>
<dbReference type="EMBL" id="JAEPQZ010000005">
    <property type="protein sequence ID" value="KAG2181166.1"/>
    <property type="molecule type" value="Genomic_DNA"/>
</dbReference>
<evidence type="ECO:0000313" key="2">
    <source>
        <dbReference type="Proteomes" id="UP000654370"/>
    </source>
</evidence>
<keyword evidence="2" id="KW-1185">Reference proteome</keyword>
<evidence type="ECO:0000313" key="1">
    <source>
        <dbReference type="EMBL" id="KAG2181166.1"/>
    </source>
</evidence>
<name>A0A8H7PW45_MORIS</name>
<sequence length="182" mass="19983">MSGMRSTRPMLSAARAMTSTISGQTRRNMASMPRKEHRPLPTIAPRRAPMLIGAGIVGVSLWIGGLSYAMNFQRQSSSVVHGTMFTVRYHQGVRDLLGENVGYADSWAWIDGSVNHLKGQVNIKFDIKGDNGHKAKVHFASRREGANWRTIIFNVTRDDGVTLNLDQQSLTDTGAPVMALSS</sequence>
<dbReference type="Proteomes" id="UP000654370">
    <property type="component" value="Unassembled WGS sequence"/>
</dbReference>
<dbReference type="GO" id="GO:0033617">
    <property type="term" value="P:mitochondrial respiratory chain complex IV assembly"/>
    <property type="evidence" value="ECO:0007669"/>
    <property type="project" value="InterPro"/>
</dbReference>
<dbReference type="PANTHER" id="PTHR28523:SF1">
    <property type="entry name" value="CYTOCHROME C OXIDASE ASSEMBLY FACTOR 1"/>
    <property type="match status" value="1"/>
</dbReference>
<dbReference type="OrthoDB" id="2100652at2759"/>
<dbReference type="Pfam" id="PF08695">
    <property type="entry name" value="Coa1"/>
    <property type="match status" value="1"/>
</dbReference>
<evidence type="ECO:0008006" key="3">
    <source>
        <dbReference type="Google" id="ProtNLM"/>
    </source>
</evidence>
<comment type="caution">
    <text evidence="1">The sequence shown here is derived from an EMBL/GenBank/DDBJ whole genome shotgun (WGS) entry which is preliminary data.</text>
</comment>
<organism evidence="1 2">
    <name type="scientific">Mortierella isabellina</name>
    <name type="common">Filamentous fungus</name>
    <name type="synonym">Umbelopsis isabellina</name>
    <dbReference type="NCBI Taxonomy" id="91625"/>
    <lineage>
        <taxon>Eukaryota</taxon>
        <taxon>Fungi</taxon>
        <taxon>Fungi incertae sedis</taxon>
        <taxon>Mucoromycota</taxon>
        <taxon>Mucoromycotina</taxon>
        <taxon>Umbelopsidomycetes</taxon>
        <taxon>Umbelopsidales</taxon>
        <taxon>Umbelopsidaceae</taxon>
        <taxon>Umbelopsis</taxon>
    </lineage>
</organism>
<accession>A0A8H7PW45</accession>
<dbReference type="AlphaFoldDB" id="A0A8H7PW45"/>
<dbReference type="GO" id="GO:0005743">
    <property type="term" value="C:mitochondrial inner membrane"/>
    <property type="evidence" value="ECO:0007669"/>
    <property type="project" value="TreeGrafter"/>
</dbReference>
<dbReference type="InterPro" id="IPR042432">
    <property type="entry name" value="Coa1_fungi"/>
</dbReference>
<protein>
    <recommendedName>
        <fullName evidence="3">DUF1783-domain-containing protein</fullName>
    </recommendedName>
</protein>